<dbReference type="EMBL" id="QYTV02000003">
    <property type="protein sequence ID" value="RST75080.1"/>
    <property type="molecule type" value="Genomic_DNA"/>
</dbReference>
<dbReference type="Proteomes" id="UP000287156">
    <property type="component" value="Unassembled WGS sequence"/>
</dbReference>
<reference evidence="2" key="1">
    <citation type="submission" date="2018-12" db="EMBL/GenBank/DDBJ databases">
        <authorList>
            <person name="Sun L."/>
            <person name="Chen Z."/>
        </authorList>
    </citation>
    <scope>NUCLEOTIDE SEQUENCE [LARGE SCALE GENOMIC DNA]</scope>
    <source>
        <strain evidence="2">3-2-2</strain>
    </source>
</reference>
<protein>
    <submittedName>
        <fullName evidence="2">Rhodanese-like domain-containing protein</fullName>
    </submittedName>
</protein>
<gene>
    <name evidence="2" type="ORF">D4T97_007400</name>
</gene>
<dbReference type="RefSeq" id="WP_126049234.1">
    <property type="nucleotide sequence ID" value="NZ_QYTV02000003.1"/>
</dbReference>
<comment type="caution">
    <text evidence="2">The sequence shown here is derived from an EMBL/GenBank/DDBJ whole genome shotgun (WGS) entry which is preliminary data.</text>
</comment>
<sequence length="120" mass="13524">MEYMKLIVFALLIVFIVQRTLPARGVRQLSASEMKAILKDSSKQFVDVRTPAEYKANHIKGFQNIPLHTLAQFADTKLSKDKEIIVICQSGMRSQKACRILKKKGFTNVLNVRGGISAWS</sequence>
<dbReference type="Gene3D" id="3.40.250.10">
    <property type="entry name" value="Rhodanese-like domain"/>
    <property type="match status" value="1"/>
</dbReference>
<dbReference type="InterPro" id="IPR001763">
    <property type="entry name" value="Rhodanese-like_dom"/>
</dbReference>
<dbReference type="SUPFAM" id="SSF52821">
    <property type="entry name" value="Rhodanese/Cell cycle control phosphatase"/>
    <property type="match status" value="1"/>
</dbReference>
<evidence type="ECO:0000313" key="3">
    <source>
        <dbReference type="Proteomes" id="UP000287156"/>
    </source>
</evidence>
<dbReference type="Pfam" id="PF00581">
    <property type="entry name" value="Rhodanese"/>
    <property type="match status" value="1"/>
</dbReference>
<name>A0A429Y1I9_9BACI</name>
<feature type="domain" description="Rhodanese" evidence="1">
    <location>
        <begin position="39"/>
        <end position="120"/>
    </location>
</feature>
<dbReference type="SMART" id="SM00450">
    <property type="entry name" value="RHOD"/>
    <property type="match status" value="1"/>
</dbReference>
<evidence type="ECO:0000313" key="2">
    <source>
        <dbReference type="EMBL" id="RST75080.1"/>
    </source>
</evidence>
<dbReference type="InterPro" id="IPR036873">
    <property type="entry name" value="Rhodanese-like_dom_sf"/>
</dbReference>
<dbReference type="AlphaFoldDB" id="A0A429Y1I9"/>
<dbReference type="PANTHER" id="PTHR43031:SF17">
    <property type="entry name" value="SULFURTRANSFERASE YTWF-RELATED"/>
    <property type="match status" value="1"/>
</dbReference>
<dbReference type="CDD" id="cd00158">
    <property type="entry name" value="RHOD"/>
    <property type="match status" value="1"/>
</dbReference>
<evidence type="ECO:0000259" key="1">
    <source>
        <dbReference type="PROSITE" id="PS50206"/>
    </source>
</evidence>
<keyword evidence="3" id="KW-1185">Reference proteome</keyword>
<dbReference type="OrthoDB" id="9800872at2"/>
<accession>A0A429Y1I9</accession>
<organism evidence="2 3">
    <name type="scientific">Siminovitchia acidinfaciens</name>
    <dbReference type="NCBI Taxonomy" id="2321395"/>
    <lineage>
        <taxon>Bacteria</taxon>
        <taxon>Bacillati</taxon>
        <taxon>Bacillota</taxon>
        <taxon>Bacilli</taxon>
        <taxon>Bacillales</taxon>
        <taxon>Bacillaceae</taxon>
        <taxon>Siminovitchia</taxon>
    </lineage>
</organism>
<dbReference type="PROSITE" id="PS50206">
    <property type="entry name" value="RHODANESE_3"/>
    <property type="match status" value="1"/>
</dbReference>
<dbReference type="InterPro" id="IPR050229">
    <property type="entry name" value="GlpE_sulfurtransferase"/>
</dbReference>
<dbReference type="PANTHER" id="PTHR43031">
    <property type="entry name" value="FAD-DEPENDENT OXIDOREDUCTASE"/>
    <property type="match status" value="1"/>
</dbReference>
<proteinExistence type="predicted"/>